<evidence type="ECO:0000313" key="2">
    <source>
        <dbReference type="EMBL" id="AKU90145.1"/>
    </source>
</evidence>
<accession>A0A0K1P9E5</accession>
<dbReference type="InterPro" id="IPR001109">
    <property type="entry name" value="Hydrogenase_HupF/HypC"/>
</dbReference>
<dbReference type="FunFam" id="2.30.30.140:FF:000022">
    <property type="entry name" value="Hydrogenase assembly chaperone HybG"/>
    <property type="match status" value="1"/>
</dbReference>
<dbReference type="KEGG" id="vin:AKJ08_0532"/>
<dbReference type="Pfam" id="PF01455">
    <property type="entry name" value="HupF_HypC"/>
    <property type="match status" value="1"/>
</dbReference>
<dbReference type="GO" id="GO:1902670">
    <property type="term" value="F:carbon dioxide binding"/>
    <property type="evidence" value="ECO:0007669"/>
    <property type="project" value="TreeGrafter"/>
</dbReference>
<dbReference type="STRING" id="1391653.AKJ08_0532"/>
<comment type="similarity">
    <text evidence="1">Belongs to the HupF/HypC family.</text>
</comment>
<evidence type="ECO:0000256" key="1">
    <source>
        <dbReference type="ARBA" id="ARBA00006018"/>
    </source>
</evidence>
<dbReference type="Gene3D" id="2.30.30.140">
    <property type="match status" value="1"/>
</dbReference>
<dbReference type="GO" id="GO:0005506">
    <property type="term" value="F:iron ion binding"/>
    <property type="evidence" value="ECO:0007669"/>
    <property type="project" value="TreeGrafter"/>
</dbReference>
<gene>
    <name evidence="2" type="ORF">AKJ08_0532</name>
</gene>
<organism evidence="2 3">
    <name type="scientific">Vulgatibacter incomptus</name>
    <dbReference type="NCBI Taxonomy" id="1391653"/>
    <lineage>
        <taxon>Bacteria</taxon>
        <taxon>Pseudomonadati</taxon>
        <taxon>Myxococcota</taxon>
        <taxon>Myxococcia</taxon>
        <taxon>Myxococcales</taxon>
        <taxon>Cystobacterineae</taxon>
        <taxon>Vulgatibacteraceae</taxon>
        <taxon>Vulgatibacter</taxon>
    </lineage>
</organism>
<reference evidence="2 3" key="1">
    <citation type="submission" date="2015-08" db="EMBL/GenBank/DDBJ databases">
        <authorList>
            <person name="Babu N.S."/>
            <person name="Beckwith C.J."/>
            <person name="Beseler K.G."/>
            <person name="Brison A."/>
            <person name="Carone J.V."/>
            <person name="Caskin T.P."/>
            <person name="Diamond M."/>
            <person name="Durham M.E."/>
            <person name="Foxe J.M."/>
            <person name="Go M."/>
            <person name="Henderson B.A."/>
            <person name="Jones I.B."/>
            <person name="McGettigan J.A."/>
            <person name="Micheletti S.J."/>
            <person name="Nasrallah M.E."/>
            <person name="Ortiz D."/>
            <person name="Piller C.R."/>
            <person name="Privatt S.R."/>
            <person name="Schneider S.L."/>
            <person name="Sharp S."/>
            <person name="Smith T.C."/>
            <person name="Stanton J.D."/>
            <person name="Ullery H.E."/>
            <person name="Wilson R.J."/>
            <person name="Serrano M.G."/>
            <person name="Buck G."/>
            <person name="Lee V."/>
            <person name="Wang Y."/>
            <person name="Carvalho R."/>
            <person name="Voegtly L."/>
            <person name="Shi R."/>
            <person name="Duckworth R."/>
            <person name="Johnson A."/>
            <person name="Loviza R."/>
            <person name="Walstead R."/>
            <person name="Shah Z."/>
            <person name="Kiflezghi M."/>
            <person name="Wade K."/>
            <person name="Ball S.L."/>
            <person name="Bradley K.W."/>
            <person name="Asai D.J."/>
            <person name="Bowman C.A."/>
            <person name="Russell D.A."/>
            <person name="Pope W.H."/>
            <person name="Jacobs-Sera D."/>
            <person name="Hendrix R.W."/>
            <person name="Hatfull G.F."/>
        </authorList>
    </citation>
    <scope>NUCLEOTIDE SEQUENCE [LARGE SCALE GENOMIC DNA]</scope>
    <source>
        <strain evidence="2 3">DSM 27710</strain>
    </source>
</reference>
<dbReference type="Proteomes" id="UP000055590">
    <property type="component" value="Chromosome"/>
</dbReference>
<dbReference type="OrthoDB" id="9806017at2"/>
<dbReference type="PANTHER" id="PTHR35177">
    <property type="entry name" value="HYDROGENASE MATURATION FACTOR HYBG"/>
    <property type="match status" value="1"/>
</dbReference>
<dbReference type="RefSeq" id="WP_050724636.1">
    <property type="nucleotide sequence ID" value="NZ_CP012332.1"/>
</dbReference>
<name>A0A0K1P9E5_9BACT</name>
<protein>
    <submittedName>
        <fullName evidence="2">[NiFe] hydrogenase metallocenter assembly protein HypC</fullName>
    </submittedName>
</protein>
<dbReference type="PANTHER" id="PTHR35177:SF2">
    <property type="entry name" value="HYDROGENASE MATURATION FACTOR HYBG"/>
    <property type="match status" value="1"/>
</dbReference>
<evidence type="ECO:0000313" key="3">
    <source>
        <dbReference type="Proteomes" id="UP000055590"/>
    </source>
</evidence>
<dbReference type="AlphaFoldDB" id="A0A0K1P9E5"/>
<sequence length="85" mass="9516">MCLAIPGELVELVEKHGLRFGKVRFAGVSREVCMEYQPQAQIGDFVLVHVGFAISTIDREEAAKAWEVLEALGQTEELRDGLEER</sequence>
<keyword evidence="3" id="KW-1185">Reference proteome</keyword>
<dbReference type="NCBIfam" id="TIGR00074">
    <property type="entry name" value="hypC_hupF"/>
    <property type="match status" value="1"/>
</dbReference>
<dbReference type="PRINTS" id="PR00445">
    <property type="entry name" value="HUPFHYPC"/>
</dbReference>
<proteinExistence type="inferred from homology"/>
<dbReference type="EMBL" id="CP012332">
    <property type="protein sequence ID" value="AKU90145.1"/>
    <property type="molecule type" value="Genomic_DNA"/>
</dbReference>
<dbReference type="SUPFAM" id="SSF159127">
    <property type="entry name" value="HupF/HypC-like"/>
    <property type="match status" value="1"/>
</dbReference>
<dbReference type="GO" id="GO:0051604">
    <property type="term" value="P:protein maturation"/>
    <property type="evidence" value="ECO:0007669"/>
    <property type="project" value="TreeGrafter"/>
</dbReference>